<reference evidence="1 2" key="1">
    <citation type="journal article" date="2009" name="J. Bacteriol.">
        <title>Complete genome sequence of the extremophilic Bacillus cereus strain Q1 with industrial applications.</title>
        <authorList>
            <person name="Xiong Z."/>
            <person name="Jiang Y."/>
            <person name="Qi D."/>
            <person name="Lu H."/>
            <person name="Yang F."/>
            <person name="Yang J."/>
            <person name="Chen L."/>
            <person name="Sun L."/>
            <person name="Xu X."/>
            <person name="Xue Y."/>
            <person name="Zhu Y."/>
            <person name="Jin Q."/>
        </authorList>
    </citation>
    <scope>NUCLEOTIDE SEQUENCE [LARGE SCALE GENOMIC DNA]</scope>
    <source>
        <strain evidence="1 2">Q1</strain>
    </source>
</reference>
<name>B9IS48_BACCQ</name>
<accession>B9IS48</accession>
<evidence type="ECO:0000313" key="2">
    <source>
        <dbReference type="Proteomes" id="UP000000441"/>
    </source>
</evidence>
<dbReference type="EMBL" id="CP000227">
    <property type="protein sequence ID" value="ACM11410.1"/>
    <property type="molecule type" value="Genomic_DNA"/>
</dbReference>
<dbReference type="Proteomes" id="UP000000441">
    <property type="component" value="Chromosome"/>
</dbReference>
<proteinExistence type="predicted"/>
<evidence type="ECO:0000313" key="1">
    <source>
        <dbReference type="EMBL" id="ACM11410.1"/>
    </source>
</evidence>
<dbReference type="KEGG" id="bcq:BCQ_0980"/>
<dbReference type="AlphaFoldDB" id="B9IS48"/>
<gene>
    <name evidence="1" type="ordered locus">BCQ_0980</name>
</gene>
<dbReference type="HOGENOM" id="CLU_3180030_0_0_9"/>
<organism evidence="1 2">
    <name type="scientific">Bacillus cereus (strain Q1)</name>
    <dbReference type="NCBI Taxonomy" id="361100"/>
    <lineage>
        <taxon>Bacteria</taxon>
        <taxon>Bacillati</taxon>
        <taxon>Bacillota</taxon>
        <taxon>Bacilli</taxon>
        <taxon>Bacillales</taxon>
        <taxon>Bacillaceae</taxon>
        <taxon>Bacillus</taxon>
        <taxon>Bacillus cereus group</taxon>
    </lineage>
</organism>
<sequence length="46" mass="5543">MKSRDKPTLISIFFNEIVCFMQSDIQITRLLDRKLRKKEGFFTSFL</sequence>
<protein>
    <submittedName>
        <fullName evidence="1">Uncharacterized protein</fullName>
    </submittedName>
</protein>